<dbReference type="GO" id="GO:0102193">
    <property type="term" value="F:protein-ribulosamine 3-kinase activity"/>
    <property type="evidence" value="ECO:0007669"/>
    <property type="project" value="UniProtKB-EC"/>
</dbReference>
<organism evidence="4 5">
    <name type="scientific">Akanthomyces lecanii RCEF 1005</name>
    <dbReference type="NCBI Taxonomy" id="1081108"/>
    <lineage>
        <taxon>Eukaryota</taxon>
        <taxon>Fungi</taxon>
        <taxon>Dikarya</taxon>
        <taxon>Ascomycota</taxon>
        <taxon>Pezizomycotina</taxon>
        <taxon>Sordariomycetes</taxon>
        <taxon>Hypocreomycetidae</taxon>
        <taxon>Hypocreales</taxon>
        <taxon>Cordycipitaceae</taxon>
        <taxon>Akanthomyces</taxon>
        <taxon>Cordyceps confragosa</taxon>
    </lineage>
</organism>
<evidence type="ECO:0000313" key="5">
    <source>
        <dbReference type="Proteomes" id="UP000076881"/>
    </source>
</evidence>
<dbReference type="Gene3D" id="3.40.140.10">
    <property type="entry name" value="Cytidine Deaminase, domain 2"/>
    <property type="match status" value="1"/>
</dbReference>
<dbReference type="PANTHER" id="PTHR12149:SF8">
    <property type="entry name" value="PROTEIN-RIBULOSAMINE 3-KINASE"/>
    <property type="match status" value="1"/>
</dbReference>
<dbReference type="EC" id="2.7.1.172" evidence="1"/>
<comment type="catalytic activity">
    <reaction evidence="2">
        <text>N(6)-D-ribulosyl-L-lysyl-[protein] + ATP = N(6)-(3-O-phospho-D-ribulosyl)-L-lysyl-[protein] + ADP + H(+)</text>
        <dbReference type="Rhea" id="RHEA:48432"/>
        <dbReference type="Rhea" id="RHEA-COMP:12103"/>
        <dbReference type="Rhea" id="RHEA-COMP:12104"/>
        <dbReference type="ChEBI" id="CHEBI:15378"/>
        <dbReference type="ChEBI" id="CHEBI:30616"/>
        <dbReference type="ChEBI" id="CHEBI:90418"/>
        <dbReference type="ChEBI" id="CHEBI:90420"/>
        <dbReference type="ChEBI" id="CHEBI:456216"/>
        <dbReference type="EC" id="2.7.1.172"/>
    </reaction>
    <physiologicalReaction direction="left-to-right" evidence="2">
        <dbReference type="Rhea" id="RHEA:48433"/>
    </physiologicalReaction>
</comment>
<dbReference type="InterPro" id="IPR002125">
    <property type="entry name" value="CMP_dCMP_dom"/>
</dbReference>
<accession>A0A162JZ27</accession>
<keyword evidence="4" id="KW-0418">Kinase</keyword>
<sequence>MQPQTSLPAFAVRDHEGFMELALLEAQKSPPASNKFCVGAVLVNEDTGQVLSTRFSLEYPRDYKGDKGTTHAEQCCFIKVADENNLAEPFIYQVLPPNTVLYTTMEPCNDRLSGSMTCATRILRLNGAIKTVYVGIREPAVELQPVRKWAYFSWLPYKHSSPASRPFRPAQPSTCTGMQRISRKKNYNGQGEFGIGFGNTRIYPAVRKELPIGAKVTATEGFDVSFWAKTGRIDIELQDGSPQSYFIKVVSADLGKNMVMEEFESMETMYRAAPDFIPRPVAWGQYAEVPDTYFLLDEYRDMIDDMPDPTNFAYWLAKLHQRNPSPSGKFGFHMTTYAGNLPQWVEWEDSWETFFAKSMQYALSLEIERNGQSAELSALSETLFDKVIPRLLRPLESDGRSVRPSLVHGDLWYRNSGIDVNNGQPLVFDACCFYAHHEYEFGQWRPPCNRFGEEYIAAYVSQQPISEPVEDFFGRLDLYRLRLDTHVSALFFENADLRKQVIDVMRDLVERYGATSTELGQQDTAM</sequence>
<evidence type="ECO:0000313" key="4">
    <source>
        <dbReference type="EMBL" id="OAA75562.1"/>
    </source>
</evidence>
<comment type="caution">
    <text evidence="4">The sequence shown here is derived from an EMBL/GenBank/DDBJ whole genome shotgun (WGS) entry which is preliminary data.</text>
</comment>
<dbReference type="InterPro" id="IPR016193">
    <property type="entry name" value="Cytidine_deaminase-like"/>
</dbReference>
<keyword evidence="4" id="KW-0808">Transferase</keyword>
<dbReference type="PROSITE" id="PS51747">
    <property type="entry name" value="CYT_DCMP_DEAMINASES_2"/>
    <property type="match status" value="1"/>
</dbReference>
<dbReference type="STRING" id="1081108.A0A162JZ27"/>
<gene>
    <name evidence="4" type="ORF">LEL_07550</name>
</gene>
<keyword evidence="5" id="KW-1185">Reference proteome</keyword>
<protein>
    <recommendedName>
        <fullName evidence="1">protein-ribulosamine 3-kinase</fullName>
        <ecNumber evidence="1">2.7.1.172</ecNumber>
    </recommendedName>
</protein>
<dbReference type="GO" id="GO:0006139">
    <property type="term" value="P:nucleobase-containing compound metabolic process"/>
    <property type="evidence" value="ECO:0007669"/>
    <property type="project" value="UniProtKB-ARBA"/>
</dbReference>
<dbReference type="Pfam" id="PF18785">
    <property type="entry name" value="Inv-AAD"/>
    <property type="match status" value="1"/>
</dbReference>
<dbReference type="InterPro" id="IPR016477">
    <property type="entry name" value="Fructo-/Ketosamine-3-kinase"/>
</dbReference>
<dbReference type="Pfam" id="PF03881">
    <property type="entry name" value="Fructosamin_kin"/>
    <property type="match status" value="1"/>
</dbReference>
<feature type="domain" description="CMP/dCMP-type deaminase" evidence="3">
    <location>
        <begin position="13"/>
        <end position="157"/>
    </location>
</feature>
<dbReference type="SUPFAM" id="SSF56112">
    <property type="entry name" value="Protein kinase-like (PK-like)"/>
    <property type="match status" value="1"/>
</dbReference>
<evidence type="ECO:0000256" key="1">
    <source>
        <dbReference type="ARBA" id="ARBA00011961"/>
    </source>
</evidence>
<name>A0A162JZ27_CORDF</name>
<evidence type="ECO:0000256" key="2">
    <source>
        <dbReference type="ARBA" id="ARBA00048655"/>
    </source>
</evidence>
<dbReference type="Proteomes" id="UP000076881">
    <property type="component" value="Unassembled WGS sequence"/>
</dbReference>
<dbReference type="GO" id="GO:0016301">
    <property type="term" value="F:kinase activity"/>
    <property type="evidence" value="ECO:0007669"/>
    <property type="project" value="UniProtKB-KW"/>
</dbReference>
<dbReference type="SUPFAM" id="SSF53927">
    <property type="entry name" value="Cytidine deaminase-like"/>
    <property type="match status" value="1"/>
</dbReference>
<evidence type="ECO:0000259" key="3">
    <source>
        <dbReference type="PROSITE" id="PS51747"/>
    </source>
</evidence>
<dbReference type="InterPro" id="IPR011009">
    <property type="entry name" value="Kinase-like_dom_sf"/>
</dbReference>
<dbReference type="OrthoDB" id="252265at2759"/>
<dbReference type="Gene3D" id="3.90.1200.10">
    <property type="match status" value="1"/>
</dbReference>
<dbReference type="AlphaFoldDB" id="A0A162JZ27"/>
<dbReference type="PANTHER" id="PTHR12149">
    <property type="entry name" value="FRUCTOSAMINE 3 KINASE-RELATED PROTEIN"/>
    <property type="match status" value="1"/>
</dbReference>
<reference evidence="4 5" key="1">
    <citation type="journal article" date="2016" name="Genome Biol. Evol.">
        <title>Divergent and convergent evolution of fungal pathogenicity.</title>
        <authorList>
            <person name="Shang Y."/>
            <person name="Xiao G."/>
            <person name="Zheng P."/>
            <person name="Cen K."/>
            <person name="Zhan S."/>
            <person name="Wang C."/>
        </authorList>
    </citation>
    <scope>NUCLEOTIDE SEQUENCE [LARGE SCALE GENOMIC DNA]</scope>
    <source>
        <strain evidence="4 5">RCEF 1005</strain>
    </source>
</reference>
<proteinExistence type="predicted"/>
<dbReference type="EMBL" id="AZHF01000005">
    <property type="protein sequence ID" value="OAA75562.1"/>
    <property type="molecule type" value="Genomic_DNA"/>
</dbReference>